<dbReference type="Gene3D" id="1.20.120.1870">
    <property type="entry name" value="Fic/DOC protein, Fido domain"/>
    <property type="match status" value="1"/>
</dbReference>
<evidence type="ECO:0000313" key="3">
    <source>
        <dbReference type="Proteomes" id="UP000255529"/>
    </source>
</evidence>
<dbReference type="PANTHER" id="PTHR39426">
    <property type="entry name" value="HOMOLOGY TO DEATH-ON-CURING PROTEIN OF PHAGE P1"/>
    <property type="match status" value="1"/>
</dbReference>
<dbReference type="GO" id="GO:0016301">
    <property type="term" value="F:kinase activity"/>
    <property type="evidence" value="ECO:0007669"/>
    <property type="project" value="InterPro"/>
</dbReference>
<evidence type="ECO:0000259" key="1">
    <source>
        <dbReference type="PROSITE" id="PS51459"/>
    </source>
</evidence>
<dbReference type="InterPro" id="IPR053737">
    <property type="entry name" value="Type_II_TA_Toxin"/>
</dbReference>
<dbReference type="InterPro" id="IPR006440">
    <property type="entry name" value="Doc"/>
</dbReference>
<dbReference type="PROSITE" id="PS51459">
    <property type="entry name" value="FIDO"/>
    <property type="match status" value="1"/>
</dbReference>
<dbReference type="AlphaFoldDB" id="A0A380APS7"/>
<protein>
    <submittedName>
        <fullName evidence="2">Death-on-curing family protein</fullName>
    </submittedName>
</protein>
<proteinExistence type="predicted"/>
<gene>
    <name evidence="2" type="ORF">NCTC11544_04750</name>
</gene>
<dbReference type="RefSeq" id="WP_115184443.1">
    <property type="nucleotide sequence ID" value="NZ_CAMKUF010000001.1"/>
</dbReference>
<dbReference type="NCBIfam" id="TIGR01550">
    <property type="entry name" value="DOC_P1"/>
    <property type="match status" value="1"/>
</dbReference>
<dbReference type="EMBL" id="UGYN01000002">
    <property type="protein sequence ID" value="SUI85291.1"/>
    <property type="molecule type" value="Genomic_DNA"/>
</dbReference>
<dbReference type="InterPro" id="IPR003812">
    <property type="entry name" value="Fido"/>
</dbReference>
<dbReference type="PANTHER" id="PTHR39426:SF1">
    <property type="entry name" value="HOMOLOGY TO DEATH-ON-CURING PROTEIN OF PHAGE P1"/>
    <property type="match status" value="1"/>
</dbReference>
<dbReference type="Pfam" id="PF02661">
    <property type="entry name" value="Fic"/>
    <property type="match status" value="1"/>
</dbReference>
<evidence type="ECO:0000313" key="2">
    <source>
        <dbReference type="EMBL" id="SUI85291.1"/>
    </source>
</evidence>
<dbReference type="Proteomes" id="UP000255529">
    <property type="component" value="Unassembled WGS sequence"/>
</dbReference>
<name>A0A380APS7_9GAMM</name>
<reference evidence="2 3" key="1">
    <citation type="submission" date="2018-06" db="EMBL/GenBank/DDBJ databases">
        <authorList>
            <consortium name="Pathogen Informatics"/>
            <person name="Doyle S."/>
        </authorList>
    </citation>
    <scope>NUCLEOTIDE SEQUENCE [LARGE SCALE GENOMIC DNA]</scope>
    <source>
        <strain evidence="2 3">NCTC11544</strain>
    </source>
</reference>
<feature type="domain" description="Fido" evidence="1">
    <location>
        <begin position="7"/>
        <end position="126"/>
    </location>
</feature>
<accession>A0A380APS7</accession>
<organism evidence="2 3">
    <name type="scientific">Serratia quinivorans</name>
    <dbReference type="NCBI Taxonomy" id="137545"/>
    <lineage>
        <taxon>Bacteria</taxon>
        <taxon>Pseudomonadati</taxon>
        <taxon>Pseudomonadota</taxon>
        <taxon>Gammaproteobacteria</taxon>
        <taxon>Enterobacterales</taxon>
        <taxon>Yersiniaceae</taxon>
        <taxon>Serratia</taxon>
    </lineage>
</organism>
<sequence>MEKLIFLSAQEVIDIQRVTLPQGAVVDIDKLEGALGRVANHYHYHLCDDVFELAAVYLISIAKSHAFADANKQAAFISCATFMLVNGHTLRESFFLVKLTVMVVEYKVDVNQVAFLLRLLSDYYYKSIFGGIDDLPEDETERFLYNLTVFTITADNIETARFIAVANRLMNDTELDEMAHQIVDGYRNPV</sequence>